<sequence length="432" mass="45374">MPRNTLRAAIALSSCAAVLPAIASVAHAAVDPNASPSAGKTIVVSPGSGTLQKAMDAASPGTTIRLHAGVYKGVAAAHKSGTASAPIVIQPYGDGVVTVAASLPAPNCRATSPNPNRTFKFDNGVDYWTVQGLNIQGGVWISAKSGGKAQHYLGGLVNKHDWQTRRSIPGRGSNDPSAARNAISVLSQRTHTTINPADGIQILNNNITGRGIHTIASRYGKIIGNEIHNTQCGIGPGIWINTYSDGWTVSNNYIHDITPSPKPVHHYMYEGVRLGSASAYNTVSNNKVANIPSDGRAFNTDVDASWNVFTHNTASGVALGYNDQMSGWGNQWTYNTVTSPRTAGFSFRAMDSKLSKPSMDTSTNKTLVKCNTVNGGVGLQIGAIMNSTFVGNKFATVQLGKSLQSYWGKYGNTWNGSSKAPSKQPGVTSAGC</sequence>
<comment type="caution">
    <text evidence="2">The sequence shown here is derived from an EMBL/GenBank/DDBJ whole genome shotgun (WGS) entry which is preliminary data.</text>
</comment>
<evidence type="ECO:0000313" key="2">
    <source>
        <dbReference type="EMBL" id="CCH78164.1"/>
    </source>
</evidence>
<organism evidence="2 3">
    <name type="scientific">Nostocoides japonicum T1-X7</name>
    <dbReference type="NCBI Taxonomy" id="1194083"/>
    <lineage>
        <taxon>Bacteria</taxon>
        <taxon>Bacillati</taxon>
        <taxon>Actinomycetota</taxon>
        <taxon>Actinomycetes</taxon>
        <taxon>Micrococcales</taxon>
        <taxon>Intrasporangiaceae</taxon>
        <taxon>Nostocoides</taxon>
    </lineage>
</organism>
<dbReference type="STRING" id="1194083.BN12_260012"/>
<reference evidence="2 3" key="1">
    <citation type="journal article" date="2013" name="ISME J.">
        <title>A metabolic model for members of the genus Tetrasphaera involved in enhanced biological phosphorus removal.</title>
        <authorList>
            <person name="Kristiansen R."/>
            <person name="Nguyen H.T.T."/>
            <person name="Saunders A.M."/>
            <person name="Nielsen J.L."/>
            <person name="Wimmer R."/>
            <person name="Le V.Q."/>
            <person name="McIlroy S.J."/>
            <person name="Petrovski S."/>
            <person name="Seviour R.J."/>
            <person name="Calteau A."/>
            <person name="Nielsen K.L."/>
            <person name="Nielsen P.H."/>
        </authorList>
    </citation>
    <scope>NUCLEOTIDE SEQUENCE [LARGE SCALE GENOMIC DNA]</scope>
    <source>
        <strain evidence="2 3">T1-X7</strain>
    </source>
</reference>
<dbReference type="InterPro" id="IPR012334">
    <property type="entry name" value="Pectin_lyas_fold"/>
</dbReference>
<keyword evidence="1" id="KW-0732">Signal</keyword>
<evidence type="ECO:0000256" key="1">
    <source>
        <dbReference type="SAM" id="SignalP"/>
    </source>
</evidence>
<dbReference type="AlphaFoldDB" id="A0A077M1T9"/>
<keyword evidence="3" id="KW-1185">Reference proteome</keyword>
<dbReference type="SUPFAM" id="SSF51126">
    <property type="entry name" value="Pectin lyase-like"/>
    <property type="match status" value="1"/>
</dbReference>
<feature type="signal peptide" evidence="1">
    <location>
        <begin position="1"/>
        <end position="28"/>
    </location>
</feature>
<accession>A0A077M1T9</accession>
<dbReference type="InterPro" id="IPR011050">
    <property type="entry name" value="Pectin_lyase_fold/virulence"/>
</dbReference>
<dbReference type="Proteomes" id="UP000035721">
    <property type="component" value="Unassembled WGS sequence"/>
</dbReference>
<dbReference type="Gene3D" id="2.160.20.10">
    <property type="entry name" value="Single-stranded right-handed beta-helix, Pectin lyase-like"/>
    <property type="match status" value="1"/>
</dbReference>
<name>A0A077M1T9_9MICO</name>
<proteinExistence type="predicted"/>
<evidence type="ECO:0008006" key="4">
    <source>
        <dbReference type="Google" id="ProtNLM"/>
    </source>
</evidence>
<dbReference type="RefSeq" id="WP_157635361.1">
    <property type="nucleotide sequence ID" value="NZ_HF570958.1"/>
</dbReference>
<dbReference type="EMBL" id="CAJB01000179">
    <property type="protein sequence ID" value="CCH78164.1"/>
    <property type="molecule type" value="Genomic_DNA"/>
</dbReference>
<feature type="chain" id="PRO_5001720905" description="Right handed beta helix domain-containing protein" evidence="1">
    <location>
        <begin position="29"/>
        <end position="432"/>
    </location>
</feature>
<protein>
    <recommendedName>
        <fullName evidence="4">Right handed beta helix domain-containing protein</fullName>
    </recommendedName>
</protein>
<evidence type="ECO:0000313" key="3">
    <source>
        <dbReference type="Proteomes" id="UP000035721"/>
    </source>
</evidence>
<dbReference type="OrthoDB" id="4839456at2"/>
<gene>
    <name evidence="2" type="ORF">BN12_260012</name>
</gene>